<dbReference type="Proteomes" id="UP000277212">
    <property type="component" value="Unassembled WGS sequence"/>
</dbReference>
<protein>
    <recommendedName>
        <fullName evidence="1">Heterokaryon incompatibility domain-containing protein</fullName>
    </recommendedName>
</protein>
<dbReference type="AlphaFoldDB" id="A0A3M2S1U7"/>
<keyword evidence="3" id="KW-1185">Reference proteome</keyword>
<reference evidence="2 3" key="1">
    <citation type="submission" date="2017-06" db="EMBL/GenBank/DDBJ databases">
        <title>Comparative genomic analysis of Ambrosia Fusariam Clade fungi.</title>
        <authorList>
            <person name="Stajich J.E."/>
            <person name="Carrillo J."/>
            <person name="Kijimoto T."/>
            <person name="Eskalen A."/>
            <person name="O'Donnell K."/>
            <person name="Kasson M."/>
        </authorList>
    </citation>
    <scope>NUCLEOTIDE SEQUENCE [LARGE SCALE GENOMIC DNA]</scope>
    <source>
        <strain evidence="2">UCR3666</strain>
    </source>
</reference>
<dbReference type="STRING" id="2010991.A0A3M2S1U7"/>
<dbReference type="PANTHER" id="PTHR10622:SF10">
    <property type="entry name" value="HET DOMAIN-CONTAINING PROTEIN"/>
    <property type="match status" value="1"/>
</dbReference>
<accession>A0A3M2S1U7</accession>
<dbReference type="PANTHER" id="PTHR10622">
    <property type="entry name" value="HET DOMAIN-CONTAINING PROTEIN"/>
    <property type="match status" value="1"/>
</dbReference>
<dbReference type="InterPro" id="IPR010730">
    <property type="entry name" value="HET"/>
</dbReference>
<gene>
    <name evidence="2" type="ORF">CDV36_008820</name>
</gene>
<name>A0A3M2S1U7_9HYPO</name>
<dbReference type="OrthoDB" id="20872at2759"/>
<proteinExistence type="predicted"/>
<sequence length="429" mass="48767">MRLINTTTHRLENFDGKQIPKYAILSHTWCEGQEVTLKEFQTQEARGKWGWVKIRKAAELALHDELEYLWVDTCCIDKASSAELSEAINSMMRWYQNSEVCYTYLVDVPSGLGRGQEAAFRRSRWFTRGWTLQELLAPSKLIFLFADWKVFETRDALAGLVSSITGVEERFLHTAEAWGDSERARLDSASIAQRMSWASRRETTRIEDTAYCLLGIFGINMPLLYGEGPKAFIRLQEQILMSSDDQSLLAWNFDGLEIEELEGDGSSWFASSVGGLRLELPLGYSSGVTPYAFLQCQDKCAPASVVALCLKRNDEGIYVRARLPLRLANYRLLLDSRLSVLYALQSGDYKIDDCGKEVHGYTAIVRNLPKELKIIRTWCRSENPGPYLRLIIEDNCESPFNSWHVAAVLLGDSSTSKPSFDLRHRVSRL</sequence>
<dbReference type="Pfam" id="PF06985">
    <property type="entry name" value="HET"/>
    <property type="match status" value="1"/>
</dbReference>
<evidence type="ECO:0000313" key="2">
    <source>
        <dbReference type="EMBL" id="RMJ11531.1"/>
    </source>
</evidence>
<evidence type="ECO:0000313" key="3">
    <source>
        <dbReference type="Proteomes" id="UP000277212"/>
    </source>
</evidence>
<feature type="domain" description="Heterokaryon incompatibility" evidence="1">
    <location>
        <begin position="22"/>
        <end position="105"/>
    </location>
</feature>
<evidence type="ECO:0000259" key="1">
    <source>
        <dbReference type="Pfam" id="PF06985"/>
    </source>
</evidence>
<comment type="caution">
    <text evidence="2">The sequence shown here is derived from an EMBL/GenBank/DDBJ whole genome shotgun (WGS) entry which is preliminary data.</text>
</comment>
<dbReference type="EMBL" id="NKUJ01000164">
    <property type="protein sequence ID" value="RMJ11531.1"/>
    <property type="molecule type" value="Genomic_DNA"/>
</dbReference>
<organism evidence="2 3">
    <name type="scientific">Fusarium kuroshium</name>
    <dbReference type="NCBI Taxonomy" id="2010991"/>
    <lineage>
        <taxon>Eukaryota</taxon>
        <taxon>Fungi</taxon>
        <taxon>Dikarya</taxon>
        <taxon>Ascomycota</taxon>
        <taxon>Pezizomycotina</taxon>
        <taxon>Sordariomycetes</taxon>
        <taxon>Hypocreomycetidae</taxon>
        <taxon>Hypocreales</taxon>
        <taxon>Nectriaceae</taxon>
        <taxon>Fusarium</taxon>
        <taxon>Fusarium solani species complex</taxon>
    </lineage>
</organism>